<dbReference type="GO" id="GO:0004123">
    <property type="term" value="F:cystathionine gamma-lyase activity"/>
    <property type="evidence" value="ECO:0007669"/>
    <property type="project" value="TreeGrafter"/>
</dbReference>
<dbReference type="SUPFAM" id="SSF53383">
    <property type="entry name" value="PLP-dependent transferases"/>
    <property type="match status" value="1"/>
</dbReference>
<dbReference type="PANTHER" id="PTHR11808">
    <property type="entry name" value="TRANS-SULFURATION ENZYME FAMILY MEMBER"/>
    <property type="match status" value="1"/>
</dbReference>
<evidence type="ECO:0000313" key="6">
    <source>
        <dbReference type="Proteomes" id="UP000216446"/>
    </source>
</evidence>
<dbReference type="GO" id="GO:0019346">
    <property type="term" value="P:transsulfuration"/>
    <property type="evidence" value="ECO:0007669"/>
    <property type="project" value="InterPro"/>
</dbReference>
<dbReference type="InterPro" id="IPR015424">
    <property type="entry name" value="PyrdxlP-dep_Trfase"/>
</dbReference>
<dbReference type="RefSeq" id="WP_094545152.1">
    <property type="nucleotide sequence ID" value="NZ_MQWB01000001.1"/>
</dbReference>
<reference evidence="5 6" key="1">
    <citation type="submission" date="2016-11" db="EMBL/GenBank/DDBJ databases">
        <title>Study of marine rhodopsin-containing bacteria.</title>
        <authorList>
            <person name="Yoshizawa S."/>
            <person name="Kumagai Y."/>
            <person name="Kogure K."/>
        </authorList>
    </citation>
    <scope>NUCLEOTIDE SEQUENCE [LARGE SCALE GENOMIC DNA]</scope>
    <source>
        <strain evidence="5 6">SG-29</strain>
    </source>
</reference>
<evidence type="ECO:0000256" key="1">
    <source>
        <dbReference type="ARBA" id="ARBA00001933"/>
    </source>
</evidence>
<keyword evidence="2 3" id="KW-0663">Pyridoxal phosphate</keyword>
<dbReference type="GO" id="GO:0019343">
    <property type="term" value="P:cysteine biosynthetic process via cystathionine"/>
    <property type="evidence" value="ECO:0007669"/>
    <property type="project" value="TreeGrafter"/>
</dbReference>
<dbReference type="Proteomes" id="UP000216446">
    <property type="component" value="Unassembled WGS sequence"/>
</dbReference>
<organism evidence="5 6">
    <name type="scientific">Rubricoccus marinus</name>
    <dbReference type="NCBI Taxonomy" id="716817"/>
    <lineage>
        <taxon>Bacteria</taxon>
        <taxon>Pseudomonadati</taxon>
        <taxon>Rhodothermota</taxon>
        <taxon>Rhodothermia</taxon>
        <taxon>Rhodothermales</taxon>
        <taxon>Rubricoccaceae</taxon>
        <taxon>Rubricoccus</taxon>
    </lineage>
</organism>
<dbReference type="GO" id="GO:0030170">
    <property type="term" value="F:pyridoxal phosphate binding"/>
    <property type="evidence" value="ECO:0007669"/>
    <property type="project" value="InterPro"/>
</dbReference>
<dbReference type="InterPro" id="IPR015421">
    <property type="entry name" value="PyrdxlP-dep_Trfase_major"/>
</dbReference>
<dbReference type="OrthoDB" id="9803729at2"/>
<dbReference type="PANTHER" id="PTHR11808:SF85">
    <property type="entry name" value="CYSTATHIONINE GAMMA-LYASE-RELATED"/>
    <property type="match status" value="1"/>
</dbReference>
<comment type="cofactor">
    <cofactor evidence="1 4">
        <name>pyridoxal 5'-phosphate</name>
        <dbReference type="ChEBI" id="CHEBI:597326"/>
    </cofactor>
</comment>
<dbReference type="Gene3D" id="3.90.1150.10">
    <property type="entry name" value="Aspartate Aminotransferase, domain 1"/>
    <property type="match status" value="1"/>
</dbReference>
<dbReference type="InterPro" id="IPR015422">
    <property type="entry name" value="PyrdxlP-dep_Trfase_small"/>
</dbReference>
<dbReference type="EMBL" id="MQWB01000001">
    <property type="protein sequence ID" value="OZC01537.1"/>
    <property type="molecule type" value="Genomic_DNA"/>
</dbReference>
<gene>
    <name evidence="5" type="ORF">BSZ36_00170</name>
</gene>
<feature type="modified residue" description="N6-(pyridoxal phosphate)lysine" evidence="3">
    <location>
        <position position="210"/>
    </location>
</feature>
<comment type="caution">
    <text evidence="5">The sequence shown here is derived from an EMBL/GenBank/DDBJ whole genome shotgun (WGS) entry which is preliminary data.</text>
</comment>
<sequence length="403" mass="41978">MQIPSRPDLETRAVHAGREDLRTLGVHALPLDLSSTYPFTDLDRATASLDALVSGDATAENPVYARLLNPTVARFENALADLEGAEAAVAYSSGMAALTAVLLAAKMEGKNHVVATRPIYGTTDHLLSCDLLGVETTWVSPEAVGDAIRPDTALVMTETPTNPTLALVDIESVVRQAAGVPVLVDSTFATPVLQRPLAHGAAMVMHSATKYLGGHGDVVAGVVACGEAWARKLRQVRVATGALLHPLGGYLLHRGLQTLPVRIERAQTTASDLARRLSAHPDVQRVYFPGLDGNAHLLGTQMDGPGTMVAFEVAGHEMASGVLRSVQLMTPAVSLGSVDTLIQHPAGLTHRVVGEAGRAQGGVSEGLLRVSVGLESADALWADLEGALASAARLAPSGAVLAE</sequence>
<name>A0A259TV89_9BACT</name>
<dbReference type="PIRSF" id="PIRSF001434">
    <property type="entry name" value="CGS"/>
    <property type="match status" value="1"/>
</dbReference>
<evidence type="ECO:0000256" key="2">
    <source>
        <dbReference type="ARBA" id="ARBA00022898"/>
    </source>
</evidence>
<dbReference type="InterPro" id="IPR000277">
    <property type="entry name" value="Cys/Met-Metab_PyrdxlP-dep_enz"/>
</dbReference>
<accession>A0A259TV89</accession>
<comment type="similarity">
    <text evidence="4">Belongs to the trans-sulfuration enzymes family.</text>
</comment>
<dbReference type="Pfam" id="PF01053">
    <property type="entry name" value="Cys_Met_Meta_PP"/>
    <property type="match status" value="1"/>
</dbReference>
<evidence type="ECO:0000313" key="5">
    <source>
        <dbReference type="EMBL" id="OZC01537.1"/>
    </source>
</evidence>
<protein>
    <submittedName>
        <fullName evidence="5">Cystathionine gamma-synthase</fullName>
    </submittedName>
</protein>
<dbReference type="GO" id="GO:0005737">
    <property type="term" value="C:cytoplasm"/>
    <property type="evidence" value="ECO:0007669"/>
    <property type="project" value="TreeGrafter"/>
</dbReference>
<dbReference type="FunFam" id="3.40.640.10:FF:000046">
    <property type="entry name" value="Cystathionine gamma-lyase"/>
    <property type="match status" value="1"/>
</dbReference>
<dbReference type="Gene3D" id="3.40.640.10">
    <property type="entry name" value="Type I PLP-dependent aspartate aminotransferase-like (Major domain)"/>
    <property type="match status" value="1"/>
</dbReference>
<keyword evidence="6" id="KW-1185">Reference proteome</keyword>
<evidence type="ECO:0000256" key="4">
    <source>
        <dbReference type="RuleBase" id="RU362118"/>
    </source>
</evidence>
<dbReference type="InParanoid" id="A0A259TV89"/>
<evidence type="ECO:0000256" key="3">
    <source>
        <dbReference type="PIRSR" id="PIRSR001434-2"/>
    </source>
</evidence>
<proteinExistence type="inferred from homology"/>
<dbReference type="AlphaFoldDB" id="A0A259TV89"/>